<dbReference type="EMBL" id="DS113490">
    <property type="protein sequence ID" value="EAY03905.1"/>
    <property type="molecule type" value="Genomic_DNA"/>
</dbReference>
<dbReference type="AlphaFoldDB" id="A2ETV0"/>
<sequence>MDSIWFQVDDTESETDESGHYMGVFNQRPEQIAAWLPRPQTPFNFSSTNYKSINRNKDEMFCHHIQRADSEPEVISFKAFIEERDSISVF</sequence>
<keyword evidence="2" id="KW-1185">Reference proteome</keyword>
<dbReference type="Proteomes" id="UP000001542">
    <property type="component" value="Unassembled WGS sequence"/>
</dbReference>
<reference evidence="1" key="2">
    <citation type="journal article" date="2007" name="Science">
        <title>Draft genome sequence of the sexually transmitted pathogen Trichomonas vaginalis.</title>
        <authorList>
            <person name="Carlton J.M."/>
            <person name="Hirt R.P."/>
            <person name="Silva J.C."/>
            <person name="Delcher A.L."/>
            <person name="Schatz M."/>
            <person name="Zhao Q."/>
            <person name="Wortman J.R."/>
            <person name="Bidwell S.L."/>
            <person name="Alsmark U.C.M."/>
            <person name="Besteiro S."/>
            <person name="Sicheritz-Ponten T."/>
            <person name="Noel C.J."/>
            <person name="Dacks J.B."/>
            <person name="Foster P.G."/>
            <person name="Simillion C."/>
            <person name="Van de Peer Y."/>
            <person name="Miranda-Saavedra D."/>
            <person name="Barton G.J."/>
            <person name="Westrop G.D."/>
            <person name="Mueller S."/>
            <person name="Dessi D."/>
            <person name="Fiori P.L."/>
            <person name="Ren Q."/>
            <person name="Paulsen I."/>
            <person name="Zhang H."/>
            <person name="Bastida-Corcuera F.D."/>
            <person name="Simoes-Barbosa A."/>
            <person name="Brown M.T."/>
            <person name="Hayes R.D."/>
            <person name="Mukherjee M."/>
            <person name="Okumura C.Y."/>
            <person name="Schneider R."/>
            <person name="Smith A.J."/>
            <person name="Vanacova S."/>
            <person name="Villalvazo M."/>
            <person name="Haas B.J."/>
            <person name="Pertea M."/>
            <person name="Feldblyum T.V."/>
            <person name="Utterback T.R."/>
            <person name="Shu C.L."/>
            <person name="Osoegawa K."/>
            <person name="de Jong P.J."/>
            <person name="Hrdy I."/>
            <person name="Horvathova L."/>
            <person name="Zubacova Z."/>
            <person name="Dolezal P."/>
            <person name="Malik S.B."/>
            <person name="Logsdon J.M. Jr."/>
            <person name="Henze K."/>
            <person name="Gupta A."/>
            <person name="Wang C.C."/>
            <person name="Dunne R.L."/>
            <person name="Upcroft J.A."/>
            <person name="Upcroft P."/>
            <person name="White O."/>
            <person name="Salzberg S.L."/>
            <person name="Tang P."/>
            <person name="Chiu C.-H."/>
            <person name="Lee Y.-S."/>
            <person name="Embley T.M."/>
            <person name="Coombs G.H."/>
            <person name="Mottram J.C."/>
            <person name="Tachezy J."/>
            <person name="Fraser-Liggett C.M."/>
            <person name="Johnson P.J."/>
        </authorList>
    </citation>
    <scope>NUCLEOTIDE SEQUENCE [LARGE SCALE GENOMIC DNA]</scope>
    <source>
        <strain evidence="1">G3</strain>
    </source>
</reference>
<dbReference type="InParanoid" id="A2ETV0"/>
<dbReference type="KEGG" id="tva:4761756"/>
<accession>A2ETV0</accession>
<name>A2ETV0_TRIV3</name>
<evidence type="ECO:0000313" key="2">
    <source>
        <dbReference type="Proteomes" id="UP000001542"/>
    </source>
</evidence>
<gene>
    <name evidence="1" type="ORF">TVAG_192040</name>
</gene>
<dbReference type="VEuPathDB" id="TrichDB:TVAGG3_0892490"/>
<organism evidence="1 2">
    <name type="scientific">Trichomonas vaginalis (strain ATCC PRA-98 / G3)</name>
    <dbReference type="NCBI Taxonomy" id="412133"/>
    <lineage>
        <taxon>Eukaryota</taxon>
        <taxon>Metamonada</taxon>
        <taxon>Parabasalia</taxon>
        <taxon>Trichomonadida</taxon>
        <taxon>Trichomonadidae</taxon>
        <taxon>Trichomonas</taxon>
    </lineage>
</organism>
<dbReference type="RefSeq" id="XP_001316128.1">
    <property type="nucleotide sequence ID" value="XM_001316093.1"/>
</dbReference>
<protein>
    <submittedName>
        <fullName evidence="1">Uncharacterized protein</fullName>
    </submittedName>
</protein>
<evidence type="ECO:0000313" key="1">
    <source>
        <dbReference type="EMBL" id="EAY03905.1"/>
    </source>
</evidence>
<proteinExistence type="predicted"/>
<reference evidence="1" key="1">
    <citation type="submission" date="2006-10" db="EMBL/GenBank/DDBJ databases">
        <authorList>
            <person name="Amadeo P."/>
            <person name="Zhao Q."/>
            <person name="Wortman J."/>
            <person name="Fraser-Liggett C."/>
            <person name="Carlton J."/>
        </authorList>
    </citation>
    <scope>NUCLEOTIDE SEQUENCE</scope>
    <source>
        <strain evidence="1">G3</strain>
    </source>
</reference>
<dbReference type="VEuPathDB" id="TrichDB:TVAG_192040"/>